<accession>A0ABU9WZA7</accession>
<evidence type="ECO:0000313" key="3">
    <source>
        <dbReference type="Proteomes" id="UP001422074"/>
    </source>
</evidence>
<proteinExistence type="predicted"/>
<name>A0ABU9WZA7_9MICC</name>
<reference evidence="2 3" key="1">
    <citation type="submission" date="2024-05" db="EMBL/GenBank/DDBJ databases">
        <title>Sinomonas sp. nov., isolated from a waste landfill.</title>
        <authorList>
            <person name="Zhao Y."/>
        </authorList>
    </citation>
    <scope>NUCLEOTIDE SEQUENCE [LARGE SCALE GENOMIC DNA]</scope>
    <source>
        <strain evidence="2 3">CCTCC AB2014300</strain>
    </source>
</reference>
<comment type="caution">
    <text evidence="2">The sequence shown here is derived from an EMBL/GenBank/DDBJ whole genome shotgun (WGS) entry which is preliminary data.</text>
</comment>
<sequence length="198" mass="18798">MTNLVFLGTVVIGGLLLAFFAFAFTIVLALAGVGQGIASLLGLALRPFLSPSGASAERTTAGPASADRDRAAVVAKADSILAAQKAAAAASASMAAAAASARELEGASVQSASDEPAADDPAPAGGDAVAPAASPVPSGPVPSGPSPSGPVPSAPAPSDEPAPAPAGPRTVPISVVVRSRTGATTVAGTTTVALDRAG</sequence>
<gene>
    <name evidence="2" type="ORF">ABCQ75_08250</name>
</gene>
<feature type="compositionally biased region" description="Pro residues" evidence="1">
    <location>
        <begin position="137"/>
        <end position="166"/>
    </location>
</feature>
<evidence type="ECO:0000256" key="1">
    <source>
        <dbReference type="SAM" id="MobiDB-lite"/>
    </source>
</evidence>
<protein>
    <submittedName>
        <fullName evidence="2">Uncharacterized protein</fullName>
    </submittedName>
</protein>
<dbReference type="EMBL" id="JBDFRB010000005">
    <property type="protein sequence ID" value="MEN2744532.1"/>
    <property type="molecule type" value="Genomic_DNA"/>
</dbReference>
<organism evidence="2 3">
    <name type="scientific">Sinomonas halotolerans</name>
    <dbReference type="NCBI Taxonomy" id="1644133"/>
    <lineage>
        <taxon>Bacteria</taxon>
        <taxon>Bacillati</taxon>
        <taxon>Actinomycetota</taxon>
        <taxon>Actinomycetes</taxon>
        <taxon>Micrococcales</taxon>
        <taxon>Micrococcaceae</taxon>
        <taxon>Sinomonas</taxon>
    </lineage>
</organism>
<dbReference type="Proteomes" id="UP001422074">
    <property type="component" value="Unassembled WGS sequence"/>
</dbReference>
<evidence type="ECO:0000313" key="2">
    <source>
        <dbReference type="EMBL" id="MEN2744532.1"/>
    </source>
</evidence>
<keyword evidence="3" id="KW-1185">Reference proteome</keyword>
<dbReference type="RefSeq" id="WP_345884614.1">
    <property type="nucleotide sequence ID" value="NZ_JBDFRB010000005.1"/>
</dbReference>
<feature type="compositionally biased region" description="Low complexity" evidence="1">
    <location>
        <begin position="111"/>
        <end position="136"/>
    </location>
</feature>
<feature type="region of interest" description="Disordered" evidence="1">
    <location>
        <begin position="106"/>
        <end position="176"/>
    </location>
</feature>